<feature type="compositionally biased region" description="Pro residues" evidence="1">
    <location>
        <begin position="327"/>
        <end position="338"/>
    </location>
</feature>
<gene>
    <name evidence="2" type="ORF">OS493_024148</name>
</gene>
<dbReference type="OrthoDB" id="5965607at2759"/>
<feature type="region of interest" description="Disordered" evidence="1">
    <location>
        <begin position="276"/>
        <end position="302"/>
    </location>
</feature>
<evidence type="ECO:0000313" key="3">
    <source>
        <dbReference type="Proteomes" id="UP001163046"/>
    </source>
</evidence>
<dbReference type="GO" id="GO:0006897">
    <property type="term" value="P:endocytosis"/>
    <property type="evidence" value="ECO:0007669"/>
    <property type="project" value="TreeGrafter"/>
</dbReference>
<dbReference type="EMBL" id="MU826368">
    <property type="protein sequence ID" value="KAJ7378200.1"/>
    <property type="molecule type" value="Genomic_DNA"/>
</dbReference>
<sequence length="398" mass="45663">MARIFRRAANKVKNSRDGHRSLGLLIFDEKVVYENFQKVAIAKADASIAMLKWAKSEDNLALQDVFSKVFEVSSMWANLMKDFTEEYHKYRKSFKEVLQQERVLDESRKREAMHAARLNRLQKQLDQNKRKSEVGRPRTISNEMVEIISQAEQEQAELEVKTTKHEIFKARKLRESLSKISDGLQQWASKTLTVAGAYKKLADLISDTPTQLTESKVFHGTGQTRSIVNDLARDIHIDPEISAQLAAMAQSTQPYLYAVSAPVKQDSAKYHYADLNAAQEQKPSKTNAKNGKARRAPQPLPHQKLKVKESLLVDPNLRRPLSLNDLRPPPTSPPPPLPKHAKQIVFRTNSAKEKHRKKDFSSSEYEFTSKVTWEDLVCEDKHLKRFRFRQRGIHGTCH</sequence>
<dbReference type="AlphaFoldDB" id="A0A9W9ZB51"/>
<dbReference type="Pfam" id="PF13805">
    <property type="entry name" value="Pil1"/>
    <property type="match status" value="1"/>
</dbReference>
<dbReference type="GO" id="GO:0070941">
    <property type="term" value="P:eisosome assembly"/>
    <property type="evidence" value="ECO:0007669"/>
    <property type="project" value="TreeGrafter"/>
</dbReference>
<proteinExistence type="predicted"/>
<feature type="compositionally biased region" description="Polar residues" evidence="1">
    <location>
        <begin position="278"/>
        <end position="289"/>
    </location>
</feature>
<evidence type="ECO:0000313" key="2">
    <source>
        <dbReference type="EMBL" id="KAJ7378200.1"/>
    </source>
</evidence>
<protein>
    <submittedName>
        <fullName evidence="2">Uncharacterized protein</fullName>
    </submittedName>
</protein>
<evidence type="ECO:0000256" key="1">
    <source>
        <dbReference type="SAM" id="MobiDB-lite"/>
    </source>
</evidence>
<dbReference type="PANTHER" id="PTHR31962">
    <property type="entry name" value="SPHINGOLIPID LONG CHAIN BASE-RESPONSIVE PROTEIN PIL1"/>
    <property type="match status" value="1"/>
</dbReference>
<keyword evidence="3" id="KW-1185">Reference proteome</keyword>
<organism evidence="2 3">
    <name type="scientific">Desmophyllum pertusum</name>
    <dbReference type="NCBI Taxonomy" id="174260"/>
    <lineage>
        <taxon>Eukaryota</taxon>
        <taxon>Metazoa</taxon>
        <taxon>Cnidaria</taxon>
        <taxon>Anthozoa</taxon>
        <taxon>Hexacorallia</taxon>
        <taxon>Scleractinia</taxon>
        <taxon>Caryophylliina</taxon>
        <taxon>Caryophylliidae</taxon>
        <taxon>Desmophyllum</taxon>
    </lineage>
</organism>
<dbReference type="GO" id="GO:0005886">
    <property type="term" value="C:plasma membrane"/>
    <property type="evidence" value="ECO:0007669"/>
    <property type="project" value="TreeGrafter"/>
</dbReference>
<feature type="region of interest" description="Disordered" evidence="1">
    <location>
        <begin position="318"/>
        <end position="343"/>
    </location>
</feature>
<dbReference type="GO" id="GO:0036286">
    <property type="term" value="C:eisosome filament"/>
    <property type="evidence" value="ECO:0007669"/>
    <property type="project" value="TreeGrafter"/>
</dbReference>
<dbReference type="Gene3D" id="1.20.1270.60">
    <property type="entry name" value="Arfaptin homology (AH) domain/BAR domain"/>
    <property type="match status" value="1"/>
</dbReference>
<name>A0A9W9ZB51_9CNID</name>
<dbReference type="InterPro" id="IPR027267">
    <property type="entry name" value="AH/BAR_dom_sf"/>
</dbReference>
<dbReference type="InterPro" id="IPR028245">
    <property type="entry name" value="PIL1/LSP1"/>
</dbReference>
<dbReference type="PANTHER" id="PTHR31962:SF1">
    <property type="entry name" value="SPHINGOLIPID LONG CHAIN BASE-RESPONSIVE PROTEIN PIL1"/>
    <property type="match status" value="1"/>
</dbReference>
<dbReference type="Proteomes" id="UP001163046">
    <property type="component" value="Unassembled WGS sequence"/>
</dbReference>
<reference evidence="2" key="1">
    <citation type="submission" date="2023-01" db="EMBL/GenBank/DDBJ databases">
        <title>Genome assembly of the deep-sea coral Lophelia pertusa.</title>
        <authorList>
            <person name="Herrera S."/>
            <person name="Cordes E."/>
        </authorList>
    </citation>
    <scope>NUCLEOTIDE SEQUENCE</scope>
    <source>
        <strain evidence="2">USNM1676648</strain>
        <tissue evidence="2">Polyp</tissue>
    </source>
</reference>
<accession>A0A9W9ZB51</accession>
<comment type="caution">
    <text evidence="2">The sequence shown here is derived from an EMBL/GenBank/DDBJ whole genome shotgun (WGS) entry which is preliminary data.</text>
</comment>